<keyword evidence="8" id="KW-1185">Reference proteome</keyword>
<feature type="signal peptide" evidence="6">
    <location>
        <begin position="1"/>
        <end position="19"/>
    </location>
</feature>
<sequence>MHWTYAFLYILAFTGEGYANIPVQLHGPTAIKLWNLEVAAAERSARNTPSLNVQTSPRLELSKAHKSVGKVGWFRQPLDHFSDSGHTFLQRYWYSDKHYKTGGPVIVLDGGETSGANRLPFLDTGIVEILANATGGLGVILEHRYYGQSIPVQNFSTDSLRWLDNAQSAADSANFMANIKFSDELDNLTAPGTPWIYYGGSYAGARAAHMKILYPDLVFGAIASSAVTHAQIDYWEYLDLIRTAAPKDCSDHLVNSIKLVDFALAHPHLRGPIKKLFGLEGLKNDEDFGSLLEAPLSSWQAQVWDPEVGSTAFDNFCKYLNKEPWNKGLMAEVSSIFAGQSVDLSIINYAAYIRERIVSQCPEDKTVEECFGTGNKRDFEDDSLKAKWRPWTFQVCTEWGYFIGAPPDPERPRIISRVVTTEWLHSVCAKAFPDGKDMSIPTWPNVTSVNSLGDFDLAADKLAFIDGDIDPWRPATPHSDYAHDRRDTIQRPFKLIPNAVHHYDEYGLRNIEDEPAEILKIHLEMVHFVKEWLKDWEA</sequence>
<reference evidence="7 8" key="1">
    <citation type="journal article" date="2016" name="Mol. Biol. Evol.">
        <title>Comparative Genomics of Early-Diverging Mushroom-Forming Fungi Provides Insights into the Origins of Lignocellulose Decay Capabilities.</title>
        <authorList>
            <person name="Nagy L.G."/>
            <person name="Riley R."/>
            <person name="Tritt A."/>
            <person name="Adam C."/>
            <person name="Daum C."/>
            <person name="Floudas D."/>
            <person name="Sun H."/>
            <person name="Yadav J.S."/>
            <person name="Pangilinan J."/>
            <person name="Larsson K.H."/>
            <person name="Matsuura K."/>
            <person name="Barry K."/>
            <person name="Labutti K."/>
            <person name="Kuo R."/>
            <person name="Ohm R.A."/>
            <person name="Bhattacharya S.S."/>
            <person name="Shirouzu T."/>
            <person name="Yoshinaga Y."/>
            <person name="Martin F.M."/>
            <person name="Grigoriev I.V."/>
            <person name="Hibbett D.S."/>
        </authorList>
    </citation>
    <scope>NUCLEOTIDE SEQUENCE [LARGE SCALE GENOMIC DNA]</scope>
    <source>
        <strain evidence="7 8">HHB10207 ss-3</strain>
    </source>
</reference>
<comment type="similarity">
    <text evidence="1">Belongs to the peptidase S28 family.</text>
</comment>
<accession>A0A166J6Z7</accession>
<dbReference type="GO" id="GO:0008239">
    <property type="term" value="F:dipeptidyl-peptidase activity"/>
    <property type="evidence" value="ECO:0007669"/>
    <property type="project" value="TreeGrafter"/>
</dbReference>
<keyword evidence="4" id="KW-0378">Hydrolase</keyword>
<organism evidence="7 8">
    <name type="scientific">Sistotremastrum suecicum HHB10207 ss-3</name>
    <dbReference type="NCBI Taxonomy" id="1314776"/>
    <lineage>
        <taxon>Eukaryota</taxon>
        <taxon>Fungi</taxon>
        <taxon>Dikarya</taxon>
        <taxon>Basidiomycota</taxon>
        <taxon>Agaricomycotina</taxon>
        <taxon>Agaricomycetes</taxon>
        <taxon>Sistotremastrales</taxon>
        <taxon>Sistotremastraceae</taxon>
        <taxon>Sistotremastrum</taxon>
    </lineage>
</organism>
<feature type="chain" id="PRO_5007875660" evidence="6">
    <location>
        <begin position="20"/>
        <end position="538"/>
    </location>
</feature>
<dbReference type="PANTHER" id="PTHR11010:SF117">
    <property type="entry name" value="SERINE PROTEASE 16"/>
    <property type="match status" value="1"/>
</dbReference>
<name>A0A166J6Z7_9AGAM</name>
<dbReference type="InterPro" id="IPR029058">
    <property type="entry name" value="AB_hydrolase_fold"/>
</dbReference>
<proteinExistence type="inferred from homology"/>
<dbReference type="Pfam" id="PF05577">
    <property type="entry name" value="Peptidase_S28"/>
    <property type="match status" value="1"/>
</dbReference>
<dbReference type="InterPro" id="IPR008758">
    <property type="entry name" value="Peptidase_S28"/>
</dbReference>
<keyword evidence="2" id="KW-0645">Protease</keyword>
<evidence type="ECO:0000256" key="4">
    <source>
        <dbReference type="ARBA" id="ARBA00022801"/>
    </source>
</evidence>
<dbReference type="EMBL" id="KV428004">
    <property type="protein sequence ID" value="KZT44433.1"/>
    <property type="molecule type" value="Genomic_DNA"/>
</dbReference>
<gene>
    <name evidence="7" type="ORF">SISSUDRAFT_17963</name>
</gene>
<keyword evidence="3 6" id="KW-0732">Signal</keyword>
<evidence type="ECO:0000256" key="1">
    <source>
        <dbReference type="ARBA" id="ARBA00011079"/>
    </source>
</evidence>
<dbReference type="OrthoDB" id="2130629at2759"/>
<evidence type="ECO:0000256" key="5">
    <source>
        <dbReference type="ARBA" id="ARBA00023180"/>
    </source>
</evidence>
<dbReference type="STRING" id="1314776.A0A166J6Z7"/>
<dbReference type="Gene3D" id="3.40.50.1820">
    <property type="entry name" value="alpha/beta hydrolase"/>
    <property type="match status" value="2"/>
</dbReference>
<evidence type="ECO:0000313" key="7">
    <source>
        <dbReference type="EMBL" id="KZT44433.1"/>
    </source>
</evidence>
<dbReference type="Proteomes" id="UP000076798">
    <property type="component" value="Unassembled WGS sequence"/>
</dbReference>
<protein>
    <submittedName>
        <fullName evidence="7">Peptidase S28</fullName>
    </submittedName>
</protein>
<dbReference type="SUPFAM" id="SSF53474">
    <property type="entry name" value="alpha/beta-Hydrolases"/>
    <property type="match status" value="1"/>
</dbReference>
<dbReference type="GO" id="GO:0006508">
    <property type="term" value="P:proteolysis"/>
    <property type="evidence" value="ECO:0007669"/>
    <property type="project" value="UniProtKB-KW"/>
</dbReference>
<dbReference type="AlphaFoldDB" id="A0A166J6Z7"/>
<dbReference type="GO" id="GO:0070008">
    <property type="term" value="F:serine-type exopeptidase activity"/>
    <property type="evidence" value="ECO:0007669"/>
    <property type="project" value="InterPro"/>
</dbReference>
<evidence type="ECO:0000256" key="3">
    <source>
        <dbReference type="ARBA" id="ARBA00022729"/>
    </source>
</evidence>
<evidence type="ECO:0000313" key="8">
    <source>
        <dbReference type="Proteomes" id="UP000076798"/>
    </source>
</evidence>
<dbReference type="PANTHER" id="PTHR11010">
    <property type="entry name" value="PROTEASE S28 PRO-X CARBOXYPEPTIDASE-RELATED"/>
    <property type="match status" value="1"/>
</dbReference>
<evidence type="ECO:0000256" key="2">
    <source>
        <dbReference type="ARBA" id="ARBA00022670"/>
    </source>
</evidence>
<evidence type="ECO:0000256" key="6">
    <source>
        <dbReference type="SAM" id="SignalP"/>
    </source>
</evidence>
<keyword evidence="5" id="KW-0325">Glycoprotein</keyword>